<accession>A0A9D1A732</accession>
<dbReference type="Pfam" id="PF00149">
    <property type="entry name" value="Metallophos"/>
    <property type="match status" value="1"/>
</dbReference>
<dbReference type="InterPro" id="IPR004843">
    <property type="entry name" value="Calcineurin-like_PHP"/>
</dbReference>
<keyword evidence="6" id="KW-0235">DNA replication</keyword>
<comment type="function">
    <text evidence="6">SbcCD cleaves DNA hairpin structures. These structures can inhibit DNA replication and are intermediates in certain DNA recombination reactions. The complex acts as a 3'-&gt;5' double strand exonuclease that can open hairpins. It also has a 5' single-strand endonuclease activity.</text>
</comment>
<reference evidence="8" key="2">
    <citation type="journal article" date="2021" name="PeerJ">
        <title>Extensive microbial diversity within the chicken gut microbiome revealed by metagenomics and culture.</title>
        <authorList>
            <person name="Gilroy R."/>
            <person name="Ravi A."/>
            <person name="Getino M."/>
            <person name="Pursley I."/>
            <person name="Horton D.L."/>
            <person name="Alikhan N.F."/>
            <person name="Baker D."/>
            <person name="Gharbi K."/>
            <person name="Hall N."/>
            <person name="Watson M."/>
            <person name="Adriaenssens E.M."/>
            <person name="Foster-Nyarko E."/>
            <person name="Jarju S."/>
            <person name="Secka A."/>
            <person name="Antonio M."/>
            <person name="Oren A."/>
            <person name="Chaudhuri R.R."/>
            <person name="La Ragione R."/>
            <person name="Hildebrand F."/>
            <person name="Pallen M.J."/>
        </authorList>
    </citation>
    <scope>NUCLEOTIDE SEQUENCE</scope>
    <source>
        <strain evidence="8">CHK180-2868</strain>
    </source>
</reference>
<dbReference type="InterPro" id="IPR041796">
    <property type="entry name" value="Mre11_N"/>
</dbReference>
<dbReference type="GO" id="GO:0008408">
    <property type="term" value="F:3'-5' exonuclease activity"/>
    <property type="evidence" value="ECO:0007669"/>
    <property type="project" value="InterPro"/>
</dbReference>
<proteinExistence type="inferred from homology"/>
<evidence type="ECO:0000259" key="7">
    <source>
        <dbReference type="Pfam" id="PF00149"/>
    </source>
</evidence>
<dbReference type="AlphaFoldDB" id="A0A9D1A732"/>
<dbReference type="InterPro" id="IPR050535">
    <property type="entry name" value="DNA_Repair-Maintenance_Comp"/>
</dbReference>
<reference evidence="8" key="1">
    <citation type="submission" date="2020-10" db="EMBL/GenBank/DDBJ databases">
        <authorList>
            <person name="Gilroy R."/>
        </authorList>
    </citation>
    <scope>NUCLEOTIDE SEQUENCE</scope>
    <source>
        <strain evidence="8">CHK180-2868</strain>
    </source>
</reference>
<keyword evidence="6" id="KW-0255">Endonuclease</keyword>
<dbReference type="PANTHER" id="PTHR30337:SF0">
    <property type="entry name" value="NUCLEASE SBCCD SUBUNIT D"/>
    <property type="match status" value="1"/>
</dbReference>
<dbReference type="PANTHER" id="PTHR30337">
    <property type="entry name" value="COMPONENT OF ATP-DEPENDENT DSDNA EXONUCLEASE"/>
    <property type="match status" value="1"/>
</dbReference>
<evidence type="ECO:0000256" key="1">
    <source>
        <dbReference type="ARBA" id="ARBA00010555"/>
    </source>
</evidence>
<dbReference type="NCBIfam" id="TIGR00619">
    <property type="entry name" value="sbcd"/>
    <property type="match status" value="1"/>
</dbReference>
<dbReference type="InterPro" id="IPR004593">
    <property type="entry name" value="SbcD"/>
</dbReference>
<comment type="caution">
    <text evidence="8">The sequence shown here is derived from an EMBL/GenBank/DDBJ whole genome shotgun (WGS) entry which is preliminary data.</text>
</comment>
<comment type="subunit">
    <text evidence="6">Heterodimer of SbcC and SbcD.</text>
</comment>
<evidence type="ECO:0000313" key="9">
    <source>
        <dbReference type="Proteomes" id="UP000824250"/>
    </source>
</evidence>
<feature type="domain" description="Calcineurin-like phosphoesterase" evidence="7">
    <location>
        <begin position="1"/>
        <end position="104"/>
    </location>
</feature>
<protein>
    <recommendedName>
        <fullName evidence="2 6">Nuclease SbcCD subunit D</fullName>
    </recommendedName>
</protein>
<dbReference type="InterPro" id="IPR029052">
    <property type="entry name" value="Metallo-depent_PP-like"/>
</dbReference>
<keyword evidence="6" id="KW-0233">DNA recombination</keyword>
<dbReference type="Gene3D" id="3.60.21.10">
    <property type="match status" value="1"/>
</dbReference>
<dbReference type="GO" id="GO:0004519">
    <property type="term" value="F:endonuclease activity"/>
    <property type="evidence" value="ECO:0007669"/>
    <property type="project" value="UniProtKB-KW"/>
</dbReference>
<keyword evidence="3 6" id="KW-0540">Nuclease</keyword>
<dbReference type="GO" id="GO:0006260">
    <property type="term" value="P:DNA replication"/>
    <property type="evidence" value="ECO:0007669"/>
    <property type="project" value="UniProtKB-KW"/>
</dbReference>
<evidence type="ECO:0000256" key="5">
    <source>
        <dbReference type="ARBA" id="ARBA00022839"/>
    </source>
</evidence>
<dbReference type="Proteomes" id="UP000824250">
    <property type="component" value="Unassembled WGS sequence"/>
</dbReference>
<dbReference type="SUPFAM" id="SSF56300">
    <property type="entry name" value="Metallo-dependent phosphatases"/>
    <property type="match status" value="1"/>
</dbReference>
<evidence type="ECO:0000256" key="6">
    <source>
        <dbReference type="RuleBase" id="RU363069"/>
    </source>
</evidence>
<dbReference type="CDD" id="cd00840">
    <property type="entry name" value="MPP_Mre11_N"/>
    <property type="match status" value="1"/>
</dbReference>
<evidence type="ECO:0000256" key="3">
    <source>
        <dbReference type="ARBA" id="ARBA00022722"/>
    </source>
</evidence>
<keyword evidence="4 6" id="KW-0378">Hydrolase</keyword>
<evidence type="ECO:0000256" key="2">
    <source>
        <dbReference type="ARBA" id="ARBA00013365"/>
    </source>
</evidence>
<evidence type="ECO:0000256" key="4">
    <source>
        <dbReference type="ARBA" id="ARBA00022801"/>
    </source>
</evidence>
<evidence type="ECO:0000313" key="8">
    <source>
        <dbReference type="EMBL" id="HIR06053.1"/>
    </source>
</evidence>
<keyword evidence="5 6" id="KW-0269">Exonuclease</keyword>
<organism evidence="8 9">
    <name type="scientific">Candidatus Copromonas faecavium</name>
    <name type="common">nom. illeg.</name>
    <dbReference type="NCBI Taxonomy" id="2840740"/>
    <lineage>
        <taxon>Bacteria</taxon>
        <taxon>Bacillati</taxon>
        <taxon>Bacillota</taxon>
        <taxon>Clostridia</taxon>
        <taxon>Lachnospirales</taxon>
        <taxon>Lachnospiraceae</taxon>
        <taxon>Candidatus Copromonas (nom. illeg.)</taxon>
    </lineage>
</organism>
<dbReference type="EMBL" id="DVGC01000050">
    <property type="protein sequence ID" value="HIR06053.1"/>
    <property type="molecule type" value="Genomic_DNA"/>
</dbReference>
<gene>
    <name evidence="6" type="primary">sbcD</name>
    <name evidence="8" type="ORF">IAB28_08835</name>
</gene>
<comment type="similarity">
    <text evidence="1 6">Belongs to the SbcD family.</text>
</comment>
<name>A0A9D1A732_9FIRM</name>
<sequence length="383" mass="43492">MKFFHLSDLHIGLKLMNRDLKEDQEYVLGQIIHLAKQEQPDGIVIAGDIYDKAVPSAEAVELFDWFLNGLTGAVPDADVMLISGNHDSAARINCFRSVLSRQKVHMIGQPPRTGGEHIEKVVRKDRFGTVNFYLLPFVRPSMVRQAVNAEENKSLSYDEAIRRLLAREMVDQTCRNVLVSHQFYLPSGKPAEEVERSDSEIRTVENIDQVSAEVLEPFDYAALGHIHKPMKVRGEFCRYCGTPLACSVSEAGQEKAVLLVEMKEKGNLSVKALPLKPLRQVQVIRGELLQVLKQSCEDYVTVILTDRTDLDILDMQDRLRHAFPYLLEIRRETQEKANFGAESLPQVSLSPFQLCCEFLKDADEKEKEILQEVINTVLEEELE</sequence>
<dbReference type="GO" id="GO:0006310">
    <property type="term" value="P:DNA recombination"/>
    <property type="evidence" value="ECO:0007669"/>
    <property type="project" value="UniProtKB-KW"/>
</dbReference>